<proteinExistence type="predicted"/>
<evidence type="ECO:0000256" key="3">
    <source>
        <dbReference type="ARBA" id="ARBA00022763"/>
    </source>
</evidence>
<dbReference type="Pfam" id="PF00730">
    <property type="entry name" value="HhH-GPD"/>
    <property type="match status" value="1"/>
</dbReference>
<keyword evidence="8" id="KW-1185">Reference proteome</keyword>
<sequence length="305" mass="35612">MKWIDHKTLIELCPPAELNFAECLQFLNRSDQEVLHQISDNYLYKLIKVNDKRILIKIGSTADSIRVEFPLIAPTTNEREEVAAYVWEWFNLNEDLKTFYLMARQDYVLKNIVDNYYGLRMICIPDLFEALTWAIIGQQINLTFAYKLKKRFVEQYGESLSFEGETFWLFPSYEKIAMIDVEDLRKLQFTARKAEYMIGVAKAMTAGELSKEMLLQIQDYEPMKKKLMAIRGIGAWSADYVLMKCLQHPLAFPIADVGLHNALKVQLGLERKPGIEEIEGLAKNWEGWQAYATFYLWRSLYDKAI</sequence>
<gene>
    <name evidence="7" type="ORF">ACFYKT_19405</name>
</gene>
<dbReference type="SMART" id="SM00478">
    <property type="entry name" value="ENDO3c"/>
    <property type="match status" value="1"/>
</dbReference>
<dbReference type="EC" id="3.2.2.21" evidence="2"/>
<dbReference type="Gene3D" id="1.10.1670.10">
    <property type="entry name" value="Helix-hairpin-Helix base-excision DNA repair enzymes (C-terminal)"/>
    <property type="match status" value="1"/>
</dbReference>
<dbReference type="EMBL" id="JBIACJ010000015">
    <property type="protein sequence ID" value="MFE8698467.1"/>
    <property type="molecule type" value="Genomic_DNA"/>
</dbReference>
<evidence type="ECO:0000256" key="4">
    <source>
        <dbReference type="ARBA" id="ARBA00022801"/>
    </source>
</evidence>
<dbReference type="PANTHER" id="PTHR43003:SF12">
    <property type="entry name" value="DNA-3-METHYLADENINE GLYCOSYLASE"/>
    <property type="match status" value="1"/>
</dbReference>
<evidence type="ECO:0000256" key="1">
    <source>
        <dbReference type="ARBA" id="ARBA00000086"/>
    </source>
</evidence>
<reference evidence="7 8" key="1">
    <citation type="submission" date="2024-08" db="EMBL/GenBank/DDBJ databases">
        <title>Two novel Cytobacillus novel species.</title>
        <authorList>
            <person name="Liu G."/>
        </authorList>
    </citation>
    <scope>NUCLEOTIDE SEQUENCE [LARGE SCALE GENOMIC DNA]</scope>
    <source>
        <strain evidence="7 8">FJAT-53684</strain>
    </source>
</reference>
<organism evidence="7 8">
    <name type="scientific">Cytobacillus mangrovibacter</name>
    <dbReference type="NCBI Taxonomy" id="3299024"/>
    <lineage>
        <taxon>Bacteria</taxon>
        <taxon>Bacillati</taxon>
        <taxon>Bacillota</taxon>
        <taxon>Bacilli</taxon>
        <taxon>Bacillales</taxon>
        <taxon>Bacillaceae</taxon>
        <taxon>Cytobacillus</taxon>
    </lineage>
</organism>
<keyword evidence="3" id="KW-0227">DNA damage</keyword>
<evidence type="ECO:0000313" key="8">
    <source>
        <dbReference type="Proteomes" id="UP001601058"/>
    </source>
</evidence>
<accession>A0ABW6K4E0</accession>
<dbReference type="RefSeq" id="WP_389222889.1">
    <property type="nucleotide sequence ID" value="NZ_JBIACJ010000015.1"/>
</dbReference>
<dbReference type="InterPro" id="IPR011257">
    <property type="entry name" value="DNA_glycosylase"/>
</dbReference>
<evidence type="ECO:0000313" key="7">
    <source>
        <dbReference type="EMBL" id="MFE8698467.1"/>
    </source>
</evidence>
<protein>
    <recommendedName>
        <fullName evidence="2">DNA-3-methyladenine glycosylase II</fullName>
        <ecNumber evidence="2">3.2.2.21</ecNumber>
    </recommendedName>
</protein>
<comment type="catalytic activity">
    <reaction evidence="1">
        <text>Hydrolysis of alkylated DNA, releasing 3-methyladenine, 3-methylguanine, 7-methylguanine and 7-methyladenine.</text>
        <dbReference type="EC" id="3.2.2.21"/>
    </reaction>
</comment>
<dbReference type="InterPro" id="IPR051912">
    <property type="entry name" value="Alkylbase_DNA_Glycosylase/TA"/>
</dbReference>
<dbReference type="InterPro" id="IPR037046">
    <property type="entry name" value="AlkA_N_sf"/>
</dbReference>
<dbReference type="InterPro" id="IPR003265">
    <property type="entry name" value="HhH-GPD_domain"/>
</dbReference>
<dbReference type="PANTHER" id="PTHR43003">
    <property type="entry name" value="DNA-3-METHYLADENINE GLYCOSYLASE"/>
    <property type="match status" value="1"/>
</dbReference>
<evidence type="ECO:0000256" key="5">
    <source>
        <dbReference type="ARBA" id="ARBA00023204"/>
    </source>
</evidence>
<evidence type="ECO:0000259" key="6">
    <source>
        <dbReference type="SMART" id="SM00478"/>
    </source>
</evidence>
<feature type="domain" description="HhH-GPD" evidence="6">
    <location>
        <begin position="136"/>
        <end position="301"/>
    </location>
</feature>
<dbReference type="SUPFAM" id="SSF48150">
    <property type="entry name" value="DNA-glycosylase"/>
    <property type="match status" value="1"/>
</dbReference>
<dbReference type="Proteomes" id="UP001601058">
    <property type="component" value="Unassembled WGS sequence"/>
</dbReference>
<dbReference type="Pfam" id="PF07934">
    <property type="entry name" value="OGG_N"/>
    <property type="match status" value="1"/>
</dbReference>
<dbReference type="Gene3D" id="1.10.340.30">
    <property type="entry name" value="Hypothetical protein, domain 2"/>
    <property type="match status" value="1"/>
</dbReference>
<dbReference type="Gene3D" id="3.30.310.20">
    <property type="entry name" value="DNA-3-methyladenine glycosylase AlkA, N-terminal domain"/>
    <property type="match status" value="1"/>
</dbReference>
<dbReference type="CDD" id="cd00056">
    <property type="entry name" value="ENDO3c"/>
    <property type="match status" value="1"/>
</dbReference>
<keyword evidence="4" id="KW-0378">Hydrolase</keyword>
<name>A0ABW6K4E0_9BACI</name>
<evidence type="ECO:0000256" key="2">
    <source>
        <dbReference type="ARBA" id="ARBA00012000"/>
    </source>
</evidence>
<comment type="caution">
    <text evidence="7">The sequence shown here is derived from an EMBL/GenBank/DDBJ whole genome shotgun (WGS) entry which is preliminary data.</text>
</comment>
<keyword evidence="5" id="KW-0234">DNA repair</keyword>
<dbReference type="InterPro" id="IPR012904">
    <property type="entry name" value="OGG_N"/>
</dbReference>
<dbReference type="InterPro" id="IPR023170">
    <property type="entry name" value="HhH_base_excis_C"/>
</dbReference>